<gene>
    <name evidence="11" type="ORF">Dsi01nite_047910</name>
</gene>
<comment type="similarity">
    <text evidence="1 7">Belongs to the glycosyl hydrolase 43 family.</text>
</comment>
<evidence type="ECO:0000256" key="6">
    <source>
        <dbReference type="PIRSR" id="PIRSR606710-2"/>
    </source>
</evidence>
<evidence type="ECO:0000256" key="4">
    <source>
        <dbReference type="ARBA" id="ARBA00023295"/>
    </source>
</evidence>
<evidence type="ECO:0000313" key="12">
    <source>
        <dbReference type="Proteomes" id="UP000660611"/>
    </source>
</evidence>
<evidence type="ECO:0000256" key="5">
    <source>
        <dbReference type="PIRSR" id="PIRSR606710-1"/>
    </source>
</evidence>
<evidence type="ECO:0000256" key="7">
    <source>
        <dbReference type="RuleBase" id="RU361187"/>
    </source>
</evidence>
<dbReference type="AlphaFoldDB" id="A0A919UCM1"/>
<dbReference type="SUPFAM" id="SSF110221">
    <property type="entry name" value="AbfB domain"/>
    <property type="match status" value="1"/>
</dbReference>
<dbReference type="InterPro" id="IPR007934">
    <property type="entry name" value="AbfB_ABD"/>
</dbReference>
<dbReference type="InterPro" id="IPR036195">
    <property type="entry name" value="AbfB_ABD_sf"/>
</dbReference>
<comment type="caution">
    <text evidence="11">The sequence shown here is derived from an EMBL/GenBank/DDBJ whole genome shotgun (WGS) entry which is preliminary data.</text>
</comment>
<organism evidence="11 12">
    <name type="scientific">Dactylosporangium siamense</name>
    <dbReference type="NCBI Taxonomy" id="685454"/>
    <lineage>
        <taxon>Bacteria</taxon>
        <taxon>Bacillati</taxon>
        <taxon>Actinomycetota</taxon>
        <taxon>Actinomycetes</taxon>
        <taxon>Micromonosporales</taxon>
        <taxon>Micromonosporaceae</taxon>
        <taxon>Dactylosporangium</taxon>
    </lineage>
</organism>
<proteinExistence type="inferred from homology"/>
<evidence type="ECO:0000259" key="10">
    <source>
        <dbReference type="Pfam" id="PF05270"/>
    </source>
</evidence>
<dbReference type="PANTHER" id="PTHR43817:SF1">
    <property type="entry name" value="HYDROLASE, FAMILY 43, PUTATIVE (AFU_ORTHOLOGUE AFUA_3G01660)-RELATED"/>
    <property type="match status" value="1"/>
</dbReference>
<evidence type="ECO:0000256" key="8">
    <source>
        <dbReference type="SAM" id="MobiDB-lite"/>
    </source>
</evidence>
<feature type="domain" description="Alpha-L-arabinofuranosidase B arabinose-binding" evidence="10">
    <location>
        <begin position="350"/>
        <end position="486"/>
    </location>
</feature>
<name>A0A919UCM1_9ACTN</name>
<protein>
    <recommendedName>
        <fullName evidence="10">Alpha-L-arabinofuranosidase B arabinose-binding domain-containing protein</fullName>
    </recommendedName>
</protein>
<dbReference type="InterPro" id="IPR006710">
    <property type="entry name" value="Glyco_hydro_43"/>
</dbReference>
<dbReference type="PANTHER" id="PTHR43817">
    <property type="entry name" value="GLYCOSYL HYDROLASE"/>
    <property type="match status" value="1"/>
</dbReference>
<dbReference type="Pfam" id="PF05270">
    <property type="entry name" value="AbfB"/>
    <property type="match status" value="1"/>
</dbReference>
<feature type="signal peptide" evidence="9">
    <location>
        <begin position="1"/>
        <end position="29"/>
    </location>
</feature>
<dbReference type="GO" id="GO:0046373">
    <property type="term" value="P:L-arabinose metabolic process"/>
    <property type="evidence" value="ECO:0007669"/>
    <property type="project" value="InterPro"/>
</dbReference>
<evidence type="ECO:0000256" key="1">
    <source>
        <dbReference type="ARBA" id="ARBA00009865"/>
    </source>
</evidence>
<evidence type="ECO:0000256" key="3">
    <source>
        <dbReference type="ARBA" id="ARBA00022801"/>
    </source>
</evidence>
<keyword evidence="2 9" id="KW-0732">Signal</keyword>
<reference evidence="11" key="1">
    <citation type="submission" date="2021-01" db="EMBL/GenBank/DDBJ databases">
        <title>Whole genome shotgun sequence of Dactylosporangium siamense NBRC 106093.</title>
        <authorList>
            <person name="Komaki H."/>
            <person name="Tamura T."/>
        </authorList>
    </citation>
    <scope>NUCLEOTIDE SEQUENCE</scope>
    <source>
        <strain evidence="11">NBRC 106093</strain>
    </source>
</reference>
<dbReference type="InterPro" id="IPR023296">
    <property type="entry name" value="Glyco_hydro_beta-prop_sf"/>
</dbReference>
<accession>A0A919UCM1</accession>
<dbReference type="Pfam" id="PF04616">
    <property type="entry name" value="Glyco_hydro_43"/>
    <property type="match status" value="1"/>
</dbReference>
<dbReference type="EMBL" id="BONQ01000077">
    <property type="protein sequence ID" value="GIG46750.1"/>
    <property type="molecule type" value="Genomic_DNA"/>
</dbReference>
<feature type="region of interest" description="Disordered" evidence="8">
    <location>
        <begin position="315"/>
        <end position="339"/>
    </location>
</feature>
<sequence length="493" mass="52729">MPRRPLSHLLVLLLALAALAVMPSAPVAAAPATFTNPVREGAADPHITYANGSYYLVFTQGDHIGIVAAPTLAGLRTAPEHRVWADGDPYRCCNIWAPELHLLDGRWYLYYTADNGDIGQHHLFVLEGGANPLDPYTFRGELRATDHRPGIDASMLTLGGTRYLLWSAWEPDGQDLFIAALANPWTVSGNRVKLSVPTYAWERIEGLVNEGPEALQHNGRTFIVYSASQCKSADYALGMLSYTGGDPLNPGSWVKSAQPIFTRNDAAGVFGPGHNSFFTSPDGTQTWNLYHATGNPGGSCGGDRSARAQQVTWNADGTPNLGRPGPTGVAVEEPSSTGAGLPVDQLVSLQVTTPGFTDRYLRHRDGLGITSPVTDQLSRDDATFWVRRGLGDPGCYSLESKNIPGAYLRHSAYRIRLGGNDGSALFAADATFCSRTGLTGSDVSLQSKNFPDRFVRHANAEVWIGANGGAQPGDGPGSYAADVTWHISAALAP</sequence>
<dbReference type="CDD" id="cd23399">
    <property type="entry name" value="beta-trefoil_ABD_ABFB"/>
    <property type="match status" value="1"/>
</dbReference>
<dbReference type="GO" id="GO:0046556">
    <property type="term" value="F:alpha-L-arabinofuranosidase activity"/>
    <property type="evidence" value="ECO:0007669"/>
    <property type="project" value="InterPro"/>
</dbReference>
<dbReference type="RefSeq" id="WP_203848514.1">
    <property type="nucleotide sequence ID" value="NZ_BAAAVW010000016.1"/>
</dbReference>
<evidence type="ECO:0000313" key="11">
    <source>
        <dbReference type="EMBL" id="GIG46750.1"/>
    </source>
</evidence>
<evidence type="ECO:0000256" key="9">
    <source>
        <dbReference type="SAM" id="SignalP"/>
    </source>
</evidence>
<dbReference type="SUPFAM" id="SSF75005">
    <property type="entry name" value="Arabinanase/levansucrase/invertase"/>
    <property type="match status" value="1"/>
</dbReference>
<evidence type="ECO:0000256" key="2">
    <source>
        <dbReference type="ARBA" id="ARBA00022729"/>
    </source>
</evidence>
<dbReference type="Gene3D" id="2.115.10.20">
    <property type="entry name" value="Glycosyl hydrolase domain, family 43"/>
    <property type="match status" value="1"/>
</dbReference>
<keyword evidence="4 7" id="KW-0326">Glycosidase</keyword>
<dbReference type="CDD" id="cd18820">
    <property type="entry name" value="GH43_LbAraf43-like"/>
    <property type="match status" value="1"/>
</dbReference>
<feature type="active site" description="Proton acceptor" evidence="5">
    <location>
        <position position="44"/>
    </location>
</feature>
<keyword evidence="3 7" id="KW-0378">Hydrolase</keyword>
<keyword evidence="12" id="KW-1185">Reference proteome</keyword>
<dbReference type="Gene3D" id="2.80.10.50">
    <property type="match status" value="1"/>
</dbReference>
<feature type="active site" description="Proton donor" evidence="5">
    <location>
        <position position="205"/>
    </location>
</feature>
<feature type="site" description="Important for catalytic activity, responsible for pKa modulation of the active site Glu and correct orientation of both the proton donor and substrate" evidence="6">
    <location>
        <position position="152"/>
    </location>
</feature>
<feature type="chain" id="PRO_5037732620" description="Alpha-L-arabinofuranosidase B arabinose-binding domain-containing protein" evidence="9">
    <location>
        <begin position="30"/>
        <end position="493"/>
    </location>
</feature>
<dbReference type="Proteomes" id="UP000660611">
    <property type="component" value="Unassembled WGS sequence"/>
</dbReference>